<dbReference type="EMBL" id="NOWC01000007">
    <property type="protein sequence ID" value="OZS75173.1"/>
    <property type="molecule type" value="Genomic_DNA"/>
</dbReference>
<feature type="transmembrane region" description="Helical" evidence="7">
    <location>
        <begin position="365"/>
        <end position="385"/>
    </location>
</feature>
<reference evidence="9" key="2">
    <citation type="submission" date="2020-05" db="EMBL/GenBank/DDBJ databases">
        <authorList>
            <person name="Delgado-Blas J."/>
        </authorList>
    </citation>
    <scope>NUCLEOTIDE SEQUENCE</scope>
    <source>
        <strain evidence="9">BB1453</strain>
    </source>
</reference>
<dbReference type="PANTHER" id="PTHR30012:SF0">
    <property type="entry name" value="TYPE II SECRETION SYSTEM PROTEIN F-RELATED"/>
    <property type="match status" value="1"/>
</dbReference>
<keyword evidence="4 7" id="KW-0812">Transmembrane</keyword>
<dbReference type="GO" id="GO:0005886">
    <property type="term" value="C:plasma membrane"/>
    <property type="evidence" value="ECO:0007669"/>
    <property type="project" value="UniProtKB-SubCell"/>
</dbReference>
<comment type="caution">
    <text evidence="10">The sequence shown here is derived from an EMBL/GenBank/DDBJ whole genome shotgun (WGS) entry which is preliminary data.</text>
</comment>
<comment type="subcellular location">
    <subcellularLocation>
        <location evidence="1">Cell membrane</location>
        <topology evidence="1">Multi-pass membrane protein</topology>
    </subcellularLocation>
</comment>
<evidence type="ECO:0000313" key="10">
    <source>
        <dbReference type="EMBL" id="OZS75173.1"/>
    </source>
</evidence>
<comment type="similarity">
    <text evidence="2">Belongs to the GSP F family.</text>
</comment>
<evidence type="ECO:0000313" key="11">
    <source>
        <dbReference type="Proteomes" id="UP000216001"/>
    </source>
</evidence>
<evidence type="ECO:0000256" key="5">
    <source>
        <dbReference type="ARBA" id="ARBA00022989"/>
    </source>
</evidence>
<sequence>MFIYSYIAIDFNNQLTYSTLIAKSKKHAFINISERNLIPVQIKLKTLFSLDKKNINYRIHFFHQLSLLSSSGINLVQCLKILHTNCQLPFWIDIIENSIVHIEKGEKFSQYLKKHPTIFNDTIISIVTIAEKTGQYEQSFSTINSILEHNNKVSLLISKSIRYPIILSSFSIMLLIIMMVYVVPQFENIYQNTRHELPLVTKIITFISSFLREYLVYLFSFLLLSLPLVFKFKEKTLSLLKNTIIHLPIFKKSLQLHNLSLYFLTMYSTINVGLSLSECLKCTIQTINNHQYKKDCEHVHISVHKGELLSHAMKRTKFFPDLSVQLMSIAEESGKIHYFSKYLFKYYSEQYIFITEKNLKNIEPILLLLIAILVGMIMLAMYLPIFNLGNVITEL</sequence>
<dbReference type="Proteomes" id="UP000834611">
    <property type="component" value="Unassembled WGS sequence"/>
</dbReference>
<evidence type="ECO:0000256" key="4">
    <source>
        <dbReference type="ARBA" id="ARBA00022692"/>
    </source>
</evidence>
<dbReference type="Proteomes" id="UP000216001">
    <property type="component" value="Unassembled WGS sequence"/>
</dbReference>
<dbReference type="InterPro" id="IPR018076">
    <property type="entry name" value="T2SS_GspF_dom"/>
</dbReference>
<dbReference type="AlphaFoldDB" id="A0A264VV37"/>
<reference evidence="10 11" key="1">
    <citation type="submission" date="2017-07" db="EMBL/GenBank/DDBJ databases">
        <title>blaIMP-27 on transferable plasmids in Proteus mirabilis and Providencia rettgeri.</title>
        <authorList>
            <person name="Potter R."/>
        </authorList>
    </citation>
    <scope>NUCLEOTIDE SEQUENCE [LARGE SCALE GENOMIC DNA]</scope>
    <source>
        <strain evidence="10 11">PR1</strain>
    </source>
</reference>
<evidence type="ECO:0000256" key="7">
    <source>
        <dbReference type="SAM" id="Phobius"/>
    </source>
</evidence>
<dbReference type="InterPro" id="IPR003004">
    <property type="entry name" value="GspF/PilC"/>
</dbReference>
<feature type="transmembrane region" description="Helical" evidence="7">
    <location>
        <begin position="161"/>
        <end position="183"/>
    </location>
</feature>
<dbReference type="GeneID" id="92274031"/>
<organism evidence="10 11">
    <name type="scientific">Providencia rettgeri</name>
    <dbReference type="NCBI Taxonomy" id="587"/>
    <lineage>
        <taxon>Bacteria</taxon>
        <taxon>Pseudomonadati</taxon>
        <taxon>Pseudomonadota</taxon>
        <taxon>Gammaproteobacteria</taxon>
        <taxon>Enterobacterales</taxon>
        <taxon>Morganellaceae</taxon>
        <taxon>Providencia</taxon>
    </lineage>
</organism>
<feature type="domain" description="Type II secretion system protein GspF" evidence="8">
    <location>
        <begin position="265"/>
        <end position="384"/>
    </location>
</feature>
<feature type="transmembrane region" description="Helical" evidence="7">
    <location>
        <begin position="203"/>
        <end position="230"/>
    </location>
</feature>
<gene>
    <name evidence="9" type="primary">epsF</name>
    <name evidence="10" type="ORF">CHI95_08475</name>
    <name evidence="9" type="ORF">GHA_02145</name>
</gene>
<dbReference type="Pfam" id="PF00482">
    <property type="entry name" value="T2SSF"/>
    <property type="match status" value="2"/>
</dbReference>
<dbReference type="Gene3D" id="1.20.81.30">
    <property type="entry name" value="Type II secretion system (T2SS), domain F"/>
    <property type="match status" value="2"/>
</dbReference>
<keyword evidence="3" id="KW-1003">Cell membrane</keyword>
<evidence type="ECO:0000256" key="1">
    <source>
        <dbReference type="ARBA" id="ARBA00004651"/>
    </source>
</evidence>
<dbReference type="EMBL" id="CAHPSF010000004">
    <property type="protein sequence ID" value="CAB5694359.1"/>
    <property type="molecule type" value="Genomic_DNA"/>
</dbReference>
<evidence type="ECO:0000256" key="2">
    <source>
        <dbReference type="ARBA" id="ARBA00005745"/>
    </source>
</evidence>
<evidence type="ECO:0000313" key="9">
    <source>
        <dbReference type="EMBL" id="CAB5694359.1"/>
    </source>
</evidence>
<protein>
    <submittedName>
        <fullName evidence="9">Cholera toxin secretion protein epsF</fullName>
    </submittedName>
    <submittedName>
        <fullName evidence="10">Transporter</fullName>
    </submittedName>
</protein>
<dbReference type="InterPro" id="IPR042094">
    <property type="entry name" value="T2SS_GspF_sf"/>
</dbReference>
<evidence type="ECO:0000256" key="6">
    <source>
        <dbReference type="ARBA" id="ARBA00023136"/>
    </source>
</evidence>
<proteinExistence type="inferred from homology"/>
<keyword evidence="5 7" id="KW-1133">Transmembrane helix</keyword>
<dbReference type="RefSeq" id="WP_094961371.1">
    <property type="nucleotide sequence ID" value="NZ_ABDWLN020000003.1"/>
</dbReference>
<evidence type="ECO:0000259" key="8">
    <source>
        <dbReference type="Pfam" id="PF00482"/>
    </source>
</evidence>
<evidence type="ECO:0000256" key="3">
    <source>
        <dbReference type="ARBA" id="ARBA00022475"/>
    </source>
</evidence>
<keyword evidence="6 7" id="KW-0472">Membrane</keyword>
<dbReference type="PRINTS" id="PR00812">
    <property type="entry name" value="BCTERIALGSPF"/>
</dbReference>
<name>A0A264VV37_PRORE</name>
<accession>A0A264VV37</accession>
<dbReference type="PANTHER" id="PTHR30012">
    <property type="entry name" value="GENERAL SECRETION PATHWAY PROTEIN"/>
    <property type="match status" value="1"/>
</dbReference>
<feature type="domain" description="Type II secretion system protein GspF" evidence="8">
    <location>
        <begin position="61"/>
        <end position="184"/>
    </location>
</feature>